<feature type="domain" description="CBM6" evidence="11">
    <location>
        <begin position="962"/>
        <end position="1111"/>
    </location>
</feature>
<gene>
    <name evidence="12" type="ORF">CCY01nite_36970</name>
</gene>
<dbReference type="Pfam" id="PF07995">
    <property type="entry name" value="GSDH"/>
    <property type="match status" value="1"/>
</dbReference>
<evidence type="ECO:0000259" key="11">
    <source>
        <dbReference type="PROSITE" id="PS51175"/>
    </source>
</evidence>
<dbReference type="InterPro" id="IPR011042">
    <property type="entry name" value="6-blade_b-propeller_TolB-like"/>
</dbReference>
<organism evidence="12 13">
    <name type="scientific">Chitinophaga cymbidii</name>
    <dbReference type="NCBI Taxonomy" id="1096750"/>
    <lineage>
        <taxon>Bacteria</taxon>
        <taxon>Pseudomonadati</taxon>
        <taxon>Bacteroidota</taxon>
        <taxon>Chitinophagia</taxon>
        <taxon>Chitinophagales</taxon>
        <taxon>Chitinophagaceae</taxon>
        <taxon>Chitinophaga</taxon>
    </lineage>
</organism>
<feature type="chain" id="PRO_5022240592" description="Glycosyl hydrolase" evidence="8">
    <location>
        <begin position="22"/>
        <end position="1111"/>
    </location>
</feature>
<dbReference type="CDD" id="cd04084">
    <property type="entry name" value="CBM6_xylanase-like"/>
    <property type="match status" value="1"/>
</dbReference>
<keyword evidence="5" id="KW-0249">Electron transport</keyword>
<keyword evidence="13" id="KW-1185">Reference proteome</keyword>
<dbReference type="RefSeq" id="WP_146864991.1">
    <property type="nucleotide sequence ID" value="NZ_BKAU01000004.1"/>
</dbReference>
<dbReference type="InterPro" id="IPR029010">
    <property type="entry name" value="ThuA-like"/>
</dbReference>
<evidence type="ECO:0000256" key="8">
    <source>
        <dbReference type="SAM" id="SignalP"/>
    </source>
</evidence>
<dbReference type="InterPro" id="IPR029062">
    <property type="entry name" value="Class_I_gatase-like"/>
</dbReference>
<feature type="domain" description="Cytochrome c" evidence="10">
    <location>
        <begin position="851"/>
        <end position="936"/>
    </location>
</feature>
<dbReference type="SUPFAM" id="SSF49299">
    <property type="entry name" value="PKD domain"/>
    <property type="match status" value="1"/>
</dbReference>
<dbReference type="Pfam" id="PF18911">
    <property type="entry name" value="PKD_4"/>
    <property type="match status" value="1"/>
</dbReference>
<dbReference type="SUPFAM" id="SSF52317">
    <property type="entry name" value="Class I glutamine amidotransferase-like"/>
    <property type="match status" value="1"/>
</dbReference>
<dbReference type="InterPro" id="IPR011041">
    <property type="entry name" value="Quinoprot_gluc/sorb_DH_b-prop"/>
</dbReference>
<dbReference type="SUPFAM" id="SSF49785">
    <property type="entry name" value="Galactose-binding domain-like"/>
    <property type="match status" value="1"/>
</dbReference>
<dbReference type="SMART" id="SM00089">
    <property type="entry name" value="PKD"/>
    <property type="match status" value="1"/>
</dbReference>
<dbReference type="Proteomes" id="UP000321436">
    <property type="component" value="Unassembled WGS sequence"/>
</dbReference>
<dbReference type="InterPro" id="IPR012938">
    <property type="entry name" value="Glc/Sorbosone_DH"/>
</dbReference>
<dbReference type="InterPro" id="IPR000601">
    <property type="entry name" value="PKD_dom"/>
</dbReference>
<dbReference type="Pfam" id="PF00034">
    <property type="entry name" value="Cytochrom_C"/>
    <property type="match status" value="1"/>
</dbReference>
<dbReference type="InterPro" id="IPR008979">
    <property type="entry name" value="Galactose-bd-like_sf"/>
</dbReference>
<dbReference type="Pfam" id="PF06283">
    <property type="entry name" value="ThuA"/>
    <property type="match status" value="1"/>
</dbReference>
<evidence type="ECO:0000256" key="2">
    <source>
        <dbReference type="ARBA" id="ARBA00022617"/>
    </source>
</evidence>
<accession>A0A512RP26</accession>
<dbReference type="PANTHER" id="PTHR40469:SF2">
    <property type="entry name" value="GALACTOSE-BINDING DOMAIN-LIKE SUPERFAMILY PROTEIN"/>
    <property type="match status" value="1"/>
</dbReference>
<dbReference type="InterPro" id="IPR002324">
    <property type="entry name" value="Cyt_c_ID"/>
</dbReference>
<dbReference type="InterPro" id="IPR022409">
    <property type="entry name" value="PKD/Chitinase_dom"/>
</dbReference>
<dbReference type="GO" id="GO:0009055">
    <property type="term" value="F:electron transfer activity"/>
    <property type="evidence" value="ECO:0007669"/>
    <property type="project" value="InterPro"/>
</dbReference>
<keyword evidence="2 7" id="KW-0349">Heme</keyword>
<keyword evidence="3 7" id="KW-0479">Metal-binding</keyword>
<evidence type="ECO:0000259" key="9">
    <source>
        <dbReference type="PROSITE" id="PS50093"/>
    </source>
</evidence>
<dbReference type="GO" id="GO:0005506">
    <property type="term" value="F:iron ion binding"/>
    <property type="evidence" value="ECO:0007669"/>
    <property type="project" value="InterPro"/>
</dbReference>
<feature type="domain" description="PKD" evidence="9">
    <location>
        <begin position="702"/>
        <end position="784"/>
    </location>
</feature>
<evidence type="ECO:0000256" key="6">
    <source>
        <dbReference type="ARBA" id="ARBA00023004"/>
    </source>
</evidence>
<keyword evidence="6 7" id="KW-0408">Iron</keyword>
<dbReference type="Gene3D" id="2.60.120.260">
    <property type="entry name" value="Galactose-binding domain-like"/>
    <property type="match status" value="1"/>
</dbReference>
<protein>
    <recommendedName>
        <fullName evidence="14">Glycosyl hydrolase</fullName>
    </recommendedName>
</protein>
<comment type="caution">
    <text evidence="12">The sequence shown here is derived from an EMBL/GenBank/DDBJ whole genome shotgun (WGS) entry which is preliminary data.</text>
</comment>
<evidence type="ECO:0000313" key="13">
    <source>
        <dbReference type="Proteomes" id="UP000321436"/>
    </source>
</evidence>
<dbReference type="SUPFAM" id="SSF46626">
    <property type="entry name" value="Cytochrome c"/>
    <property type="match status" value="1"/>
</dbReference>
<dbReference type="InterPro" id="IPR006584">
    <property type="entry name" value="Cellulose-bd_IV"/>
</dbReference>
<dbReference type="PROSITE" id="PS50093">
    <property type="entry name" value="PKD"/>
    <property type="match status" value="1"/>
</dbReference>
<dbReference type="Gene3D" id="3.40.50.880">
    <property type="match status" value="1"/>
</dbReference>
<keyword evidence="1" id="KW-0813">Transport</keyword>
<proteinExistence type="predicted"/>
<dbReference type="PROSITE" id="PS51175">
    <property type="entry name" value="CBM6"/>
    <property type="match status" value="1"/>
</dbReference>
<evidence type="ECO:0000256" key="3">
    <source>
        <dbReference type="ARBA" id="ARBA00022723"/>
    </source>
</evidence>
<evidence type="ECO:0000259" key="10">
    <source>
        <dbReference type="PROSITE" id="PS51007"/>
    </source>
</evidence>
<dbReference type="Gene3D" id="1.10.760.10">
    <property type="entry name" value="Cytochrome c-like domain"/>
    <property type="match status" value="1"/>
</dbReference>
<dbReference type="SMART" id="SM00606">
    <property type="entry name" value="CBD_IV"/>
    <property type="match status" value="1"/>
</dbReference>
<name>A0A512RP26_9BACT</name>
<evidence type="ECO:0000256" key="4">
    <source>
        <dbReference type="ARBA" id="ARBA00022729"/>
    </source>
</evidence>
<dbReference type="InterPro" id="IPR035986">
    <property type="entry name" value="PKD_dom_sf"/>
</dbReference>
<dbReference type="EMBL" id="BKAU01000004">
    <property type="protein sequence ID" value="GEP97437.1"/>
    <property type="molecule type" value="Genomic_DNA"/>
</dbReference>
<sequence length="1111" mass="123234">MFRRTKFPVLLALLSVLLLQACSDSTPRILVFMKTKGWHHTSIPSGAKALIQLGKDHGFRVDTTADASVFTESKLKKYRVVVFLSTTGNVLNGDQQVAFERYIQAGGGFVGIHAAADTEYGWPWYNKLVGAYFKSHPQDPNVRKATVIVTDTSFIAMKGLPEKWERTDEWYNYRNIHAGIRVLARLDENTYDGGENGNDHPIAWYHDYDGGRAFYTGGGHTDESYAEPLFLQHILGGIQYAMGNGQPLDYSKAYAVKTPEDNRFTKTILSNDLNEPMELAVAPDGSAYFIERSGKFFRYDVKTGQTKVVYTFPVMPDTKEGFGNGLLGLTIDPNFAKNNYIYFYYTPAKQPAEQYVSRFSMAGKDSLDLSSEKVLLKIPIELEVSAHTGGSLEWDQHGNLFISTGDNTVPFASNGYAPIDTIPGRITFDAQRSAGNTNDLRGKVLRIHPEEDGSYTIPEGNLFPKGTAGTRPEIYTMGCRNPYRISVDQATGILYWGEIGPDAGEDGEQGPRGYDEINQARKPGNYGWPYLVGDNKPYHEYDFATKKLGPLFNPDALQNPSPHNTGLKALPPAQKAMIWYPYGQAPEFPEVGAGGRSAMAGPVYHFDASLKSETKLPEYYDKALFIYDWMRNWVFAVRLDEQYNYKRMEPFMSTNGDFKRPIDMAMGPDGDIYMLEYGSVYGVDNDDARLVRITYNGGNRAPVAKITTNDTVGTAPLKVNFSSASFDFDEDDQLQYEWYFEGSKVGSEEANPVHTFTSNGLHKVVLKVTDPAGASSQDTITINVGNTLPQVKVQTSGNSTFFFGNAPLAYSVSVTDKEDGEISKDRLMIALHYVPQVKGQPQMGHQQITAVPQSAGKLMMEASDCKACHQLDKPSVGPAFVEVAKRYKNDRNAISYLSDKIIKGGGGVWGEHSMSAHPQMSKEDAAEIAKYILSTGDQQAAASLPQEGSVALKDHLSKGADGRYVLSATYTDGGGSTVPLTGSDLLVLRAPRVQAEDADSVRNIGRTSEHLGSIHNKSFVLFRQIDLKGIRTITYRYSSLNRDAVLEVHVDKKDGPVISTFAFKATGDWNNWKEVTVPVKDPGGKHDLYFVFRKDEQPDQHLFTLDWLEFK</sequence>
<dbReference type="Gene3D" id="2.120.10.30">
    <property type="entry name" value="TolB, C-terminal domain"/>
    <property type="match status" value="1"/>
</dbReference>
<dbReference type="AlphaFoldDB" id="A0A512RP26"/>
<dbReference type="Gene3D" id="2.60.40.10">
    <property type="entry name" value="Immunoglobulins"/>
    <property type="match status" value="1"/>
</dbReference>
<evidence type="ECO:0000256" key="7">
    <source>
        <dbReference type="PIRSR" id="PIRSR602324-1"/>
    </source>
</evidence>
<dbReference type="PRINTS" id="PR00606">
    <property type="entry name" value="CYTCHROMECID"/>
</dbReference>
<evidence type="ECO:0000313" key="12">
    <source>
        <dbReference type="EMBL" id="GEP97437.1"/>
    </source>
</evidence>
<dbReference type="SUPFAM" id="SSF50952">
    <property type="entry name" value="Soluble quinoprotein glucose dehydrogenase"/>
    <property type="match status" value="1"/>
</dbReference>
<dbReference type="InterPro" id="IPR036909">
    <property type="entry name" value="Cyt_c-like_dom_sf"/>
</dbReference>
<feature type="binding site" description="covalent" evidence="7">
    <location>
        <position position="914"/>
    </location>
    <ligand>
        <name>heme c</name>
        <dbReference type="ChEBI" id="CHEBI:61717"/>
    </ligand>
</feature>
<evidence type="ECO:0008006" key="14">
    <source>
        <dbReference type="Google" id="ProtNLM"/>
    </source>
</evidence>
<feature type="signal peptide" evidence="8">
    <location>
        <begin position="1"/>
        <end position="21"/>
    </location>
</feature>
<comment type="PTM">
    <text evidence="7">Binds 1 heme c group covalently per subunit.</text>
</comment>
<feature type="binding site" description="covalent" evidence="7">
    <location>
        <position position="869"/>
    </location>
    <ligand>
        <name>heme c</name>
        <dbReference type="ChEBI" id="CHEBI:61717"/>
    </ligand>
</feature>
<dbReference type="PANTHER" id="PTHR40469">
    <property type="entry name" value="SECRETED GLYCOSYL HYDROLASE"/>
    <property type="match status" value="1"/>
</dbReference>
<dbReference type="GO" id="GO:0030246">
    <property type="term" value="F:carbohydrate binding"/>
    <property type="evidence" value="ECO:0007669"/>
    <property type="project" value="InterPro"/>
</dbReference>
<reference evidence="12 13" key="1">
    <citation type="submission" date="2019-07" db="EMBL/GenBank/DDBJ databases">
        <title>Whole genome shotgun sequence of Chitinophaga cymbidii NBRC 109752.</title>
        <authorList>
            <person name="Hosoyama A."/>
            <person name="Uohara A."/>
            <person name="Ohji S."/>
            <person name="Ichikawa N."/>
        </authorList>
    </citation>
    <scope>NUCLEOTIDE SEQUENCE [LARGE SCALE GENOMIC DNA]</scope>
    <source>
        <strain evidence="12 13">NBRC 109752</strain>
    </source>
</reference>
<evidence type="ECO:0000256" key="1">
    <source>
        <dbReference type="ARBA" id="ARBA00022448"/>
    </source>
</evidence>
<dbReference type="InterPro" id="IPR009056">
    <property type="entry name" value="Cyt_c-like_dom"/>
</dbReference>
<dbReference type="Pfam" id="PF03422">
    <property type="entry name" value="CBM_6"/>
    <property type="match status" value="1"/>
</dbReference>
<dbReference type="GO" id="GO:0020037">
    <property type="term" value="F:heme binding"/>
    <property type="evidence" value="ECO:0007669"/>
    <property type="project" value="InterPro"/>
</dbReference>
<feature type="binding site" description="covalent" evidence="7">
    <location>
        <position position="865"/>
    </location>
    <ligand>
        <name>heme c</name>
        <dbReference type="ChEBI" id="CHEBI:61717"/>
    </ligand>
</feature>
<evidence type="ECO:0000256" key="5">
    <source>
        <dbReference type="ARBA" id="ARBA00022982"/>
    </source>
</evidence>
<dbReference type="InterPro" id="IPR005084">
    <property type="entry name" value="CBM6"/>
</dbReference>
<dbReference type="InterPro" id="IPR013783">
    <property type="entry name" value="Ig-like_fold"/>
</dbReference>
<dbReference type="OrthoDB" id="9816308at2"/>
<keyword evidence="4 8" id="KW-0732">Signal</keyword>
<dbReference type="CDD" id="cd00146">
    <property type="entry name" value="PKD"/>
    <property type="match status" value="1"/>
</dbReference>
<dbReference type="PROSITE" id="PS51007">
    <property type="entry name" value="CYTC"/>
    <property type="match status" value="1"/>
</dbReference>
<dbReference type="PROSITE" id="PS51257">
    <property type="entry name" value="PROKAR_LIPOPROTEIN"/>
    <property type="match status" value="1"/>
</dbReference>